<dbReference type="GeneID" id="58229694"/>
<dbReference type="Gene3D" id="2.40.100.20">
    <property type="match status" value="1"/>
</dbReference>
<reference evidence="2 3" key="1">
    <citation type="journal article" date="2015" name="BMC Genomics">
        <title>Genome mining reveals unlocked bioactive potential of marine Gram-negative bacteria.</title>
        <authorList>
            <person name="Machado H."/>
            <person name="Sonnenschein E.C."/>
            <person name="Melchiorsen J."/>
            <person name="Gram L."/>
        </authorList>
    </citation>
    <scope>NUCLEOTIDE SEQUENCE [LARGE SCALE GENOMIC DNA]</scope>
    <source>
        <strain evidence="2 3">S3137</strain>
    </source>
</reference>
<evidence type="ECO:0000259" key="1">
    <source>
        <dbReference type="Pfam" id="PF18050"/>
    </source>
</evidence>
<dbReference type="OrthoDB" id="5298378at2"/>
<dbReference type="RefSeq" id="WP_045978250.1">
    <property type="nucleotide sequence ID" value="NZ_JXXY01000001.1"/>
</dbReference>
<dbReference type="InterPro" id="IPR029000">
    <property type="entry name" value="Cyclophilin-like_dom_sf"/>
</dbReference>
<proteinExistence type="predicted"/>
<sequence>MHISLTIGETALTGTLLDTPAARDFYAQLPLQVSLSDFAQAEKIADLPKELSLSEAAAGCAGEPGDIAYYAPWGNLAIFYRHTAYAIGLVKLGALTGDLSALLAADGDTMCIRAQ</sequence>
<dbReference type="EMBL" id="JXXZ01000012">
    <property type="protein sequence ID" value="KJY97501.1"/>
    <property type="molecule type" value="Genomic_DNA"/>
</dbReference>
<feature type="domain" description="Cyclophilin-like" evidence="1">
    <location>
        <begin position="5"/>
        <end position="107"/>
    </location>
</feature>
<keyword evidence="3" id="KW-1185">Reference proteome</keyword>
<comment type="caution">
    <text evidence="2">The sequence shown here is derived from an EMBL/GenBank/DDBJ whole genome shotgun (WGS) entry which is preliminary data.</text>
</comment>
<dbReference type="Proteomes" id="UP000033664">
    <property type="component" value="Unassembled WGS sequence"/>
</dbReference>
<evidence type="ECO:0000313" key="3">
    <source>
        <dbReference type="Proteomes" id="UP000033664"/>
    </source>
</evidence>
<dbReference type="SUPFAM" id="SSF50891">
    <property type="entry name" value="Cyclophilin-like"/>
    <property type="match status" value="1"/>
</dbReference>
<dbReference type="AlphaFoldDB" id="A0A0F4PTC9"/>
<dbReference type="Pfam" id="PF18050">
    <property type="entry name" value="Cyclophil_like2"/>
    <property type="match status" value="1"/>
</dbReference>
<protein>
    <recommendedName>
        <fullName evidence="1">Cyclophilin-like domain-containing protein</fullName>
    </recommendedName>
</protein>
<gene>
    <name evidence="2" type="ORF">TW72_14435</name>
</gene>
<dbReference type="InterPro" id="IPR041183">
    <property type="entry name" value="Cyclophilin-like"/>
</dbReference>
<accession>A0A0F4PTC9</accession>
<dbReference type="PATRIC" id="fig|151081.8.peg.332"/>
<name>A0A0F4PTC9_9GAMM</name>
<evidence type="ECO:0000313" key="2">
    <source>
        <dbReference type="EMBL" id="KJY97501.1"/>
    </source>
</evidence>
<dbReference type="eggNOG" id="COG4925">
    <property type="taxonomic scope" value="Bacteria"/>
</dbReference>
<organism evidence="2 3">
    <name type="scientific">Pseudoalteromonas ruthenica</name>
    <dbReference type="NCBI Taxonomy" id="151081"/>
    <lineage>
        <taxon>Bacteria</taxon>
        <taxon>Pseudomonadati</taxon>
        <taxon>Pseudomonadota</taxon>
        <taxon>Gammaproteobacteria</taxon>
        <taxon>Alteromonadales</taxon>
        <taxon>Pseudoalteromonadaceae</taxon>
        <taxon>Pseudoalteromonas</taxon>
    </lineage>
</organism>